<organism evidence="2 3">
    <name type="scientific">Vibrio tritonius</name>
    <dbReference type="NCBI Taxonomy" id="1435069"/>
    <lineage>
        <taxon>Bacteria</taxon>
        <taxon>Pseudomonadati</taxon>
        <taxon>Pseudomonadota</taxon>
        <taxon>Gammaproteobacteria</taxon>
        <taxon>Vibrionales</taxon>
        <taxon>Vibrionaceae</taxon>
        <taxon>Vibrio</taxon>
    </lineage>
</organism>
<keyword evidence="1" id="KW-0812">Transmembrane</keyword>
<keyword evidence="1" id="KW-0472">Membrane</keyword>
<name>A0ABS7YNJ1_9VIBR</name>
<keyword evidence="1" id="KW-1133">Transmembrane helix</keyword>
<dbReference type="EMBL" id="JAIWIU010000098">
    <property type="protein sequence ID" value="MCA2017236.1"/>
    <property type="molecule type" value="Genomic_DNA"/>
</dbReference>
<dbReference type="RefSeq" id="WP_068717180.1">
    <property type="nucleotide sequence ID" value="NZ_AP014636.1"/>
</dbReference>
<gene>
    <name evidence="2" type="ORF">LDJ79_14015</name>
</gene>
<evidence type="ECO:0008006" key="4">
    <source>
        <dbReference type="Google" id="ProtNLM"/>
    </source>
</evidence>
<evidence type="ECO:0000313" key="2">
    <source>
        <dbReference type="EMBL" id="MCA2017236.1"/>
    </source>
</evidence>
<comment type="caution">
    <text evidence="2">The sequence shown here is derived from an EMBL/GenBank/DDBJ whole genome shotgun (WGS) entry which is preliminary data.</text>
</comment>
<sequence length="73" mass="8223">MSRFIVAALAVATGLFALIFSVLVAIPLTIIALITGKKLNQQIRRNSFHQPQNERADRQDRVIDGEFEEVSRK</sequence>
<feature type="transmembrane region" description="Helical" evidence="1">
    <location>
        <begin position="6"/>
        <end position="35"/>
    </location>
</feature>
<dbReference type="Proteomes" id="UP001199044">
    <property type="component" value="Unassembled WGS sequence"/>
</dbReference>
<accession>A0ABS7YNJ1</accession>
<proteinExistence type="predicted"/>
<reference evidence="3" key="1">
    <citation type="submission" date="2023-07" db="EMBL/GenBank/DDBJ databases">
        <title>Molecular identification of indigenous halophilic bacteria isolated from red sea cost, biodegradation of synthetic dyes and assessment of degraded metabolite toxicity.</title>
        <authorList>
            <person name="Chaieb K."/>
            <person name="Altayb H.N."/>
        </authorList>
    </citation>
    <scope>NUCLEOTIDE SEQUENCE [LARGE SCALE GENOMIC DNA]</scope>
    <source>
        <strain evidence="3">K20</strain>
    </source>
</reference>
<evidence type="ECO:0000256" key="1">
    <source>
        <dbReference type="SAM" id="Phobius"/>
    </source>
</evidence>
<keyword evidence="3" id="KW-1185">Reference proteome</keyword>
<evidence type="ECO:0000313" key="3">
    <source>
        <dbReference type="Proteomes" id="UP001199044"/>
    </source>
</evidence>
<protein>
    <recommendedName>
        <fullName evidence="4">Hydroxylamine reductase</fullName>
    </recommendedName>
</protein>